<evidence type="ECO:0000313" key="2">
    <source>
        <dbReference type="EMBL" id="QHT05060.1"/>
    </source>
</evidence>
<dbReference type="EMBL" id="MN739449">
    <property type="protein sequence ID" value="QHT05060.1"/>
    <property type="molecule type" value="Genomic_DNA"/>
</dbReference>
<keyword evidence="1" id="KW-1133">Transmembrane helix</keyword>
<accession>A0A6C0CME2</accession>
<keyword evidence="1" id="KW-0472">Membrane</keyword>
<dbReference type="AlphaFoldDB" id="A0A6C0CME2"/>
<reference evidence="2" key="1">
    <citation type="journal article" date="2020" name="Nature">
        <title>Giant virus diversity and host interactions through global metagenomics.</title>
        <authorList>
            <person name="Schulz F."/>
            <person name="Roux S."/>
            <person name="Paez-Espino D."/>
            <person name="Jungbluth S."/>
            <person name="Walsh D.A."/>
            <person name="Denef V.J."/>
            <person name="McMahon K.D."/>
            <person name="Konstantinidis K.T."/>
            <person name="Eloe-Fadrosh E.A."/>
            <person name="Kyrpides N.C."/>
            <person name="Woyke T."/>
        </authorList>
    </citation>
    <scope>NUCLEOTIDE SEQUENCE</scope>
    <source>
        <strain evidence="2">GVMAG-M-3300021354-14</strain>
    </source>
</reference>
<protein>
    <submittedName>
        <fullName evidence="2">Uncharacterized protein</fullName>
    </submittedName>
</protein>
<proteinExistence type="predicted"/>
<evidence type="ECO:0000256" key="1">
    <source>
        <dbReference type="SAM" id="Phobius"/>
    </source>
</evidence>
<name>A0A6C0CME2_9ZZZZ</name>
<organism evidence="2">
    <name type="scientific">viral metagenome</name>
    <dbReference type="NCBI Taxonomy" id="1070528"/>
    <lineage>
        <taxon>unclassified sequences</taxon>
        <taxon>metagenomes</taxon>
        <taxon>organismal metagenomes</taxon>
    </lineage>
</organism>
<feature type="transmembrane region" description="Helical" evidence="1">
    <location>
        <begin position="272"/>
        <end position="293"/>
    </location>
</feature>
<sequence>MPAIVYHVGIFDKRDEPEYVRYVIKSQMTILSKFCKSADIYLGMHADEVQIEMIMNLAKEADLKIKDTMSYQHDLWEVPTVEWLQNEVAKKYAPDDYISYLHPKGITGHDDKARDYLMDHLFVPYEDNLKYLKENPKFNAAVCCAHINTNLKEIGFHYSFWTAKVSHVLSIPAPERGDQRWASEHFMKLKLGKFLPVDGRICVYRPETFPASVVSIPSQYMHGEIYSPSSTLRDVTLPLQNEYKVEGAKIDKPVEPEIKIQPKQAPKNNLHLIYGVPLTITTLLLITFFILYLRK</sequence>
<keyword evidence="1" id="KW-0812">Transmembrane</keyword>